<dbReference type="Pfam" id="PF06170">
    <property type="entry name" value="DUF983"/>
    <property type="match status" value="1"/>
</dbReference>
<proteinExistence type="predicted"/>
<dbReference type="EMBL" id="BAABGY010000005">
    <property type="protein sequence ID" value="GAA4324599.1"/>
    <property type="molecule type" value="Genomic_DNA"/>
</dbReference>
<reference evidence="3" key="1">
    <citation type="journal article" date="2019" name="Int. J. Syst. Evol. Microbiol.">
        <title>The Global Catalogue of Microorganisms (GCM) 10K type strain sequencing project: providing services to taxonomists for standard genome sequencing and annotation.</title>
        <authorList>
            <consortium name="The Broad Institute Genomics Platform"/>
            <consortium name="The Broad Institute Genome Sequencing Center for Infectious Disease"/>
            <person name="Wu L."/>
            <person name="Ma J."/>
        </authorList>
    </citation>
    <scope>NUCLEOTIDE SEQUENCE [LARGE SCALE GENOMIC DNA]</scope>
    <source>
        <strain evidence="3">JCM 17919</strain>
    </source>
</reference>
<feature type="transmembrane region" description="Helical" evidence="1">
    <location>
        <begin position="61"/>
        <end position="85"/>
    </location>
</feature>
<organism evidence="2 3">
    <name type="scientific">Flaviaesturariibacter amylovorans</name>
    <dbReference type="NCBI Taxonomy" id="1084520"/>
    <lineage>
        <taxon>Bacteria</taxon>
        <taxon>Pseudomonadati</taxon>
        <taxon>Bacteroidota</taxon>
        <taxon>Chitinophagia</taxon>
        <taxon>Chitinophagales</taxon>
        <taxon>Chitinophagaceae</taxon>
        <taxon>Flaviaestuariibacter</taxon>
    </lineage>
</organism>
<dbReference type="InterPro" id="IPR009325">
    <property type="entry name" value="DUF983"/>
</dbReference>
<evidence type="ECO:0008006" key="4">
    <source>
        <dbReference type="Google" id="ProtNLM"/>
    </source>
</evidence>
<comment type="caution">
    <text evidence="2">The sequence shown here is derived from an EMBL/GenBank/DDBJ whole genome shotgun (WGS) entry which is preliminary data.</text>
</comment>
<accession>A0ABP8GID1</accession>
<keyword evidence="1" id="KW-0812">Transmembrane</keyword>
<evidence type="ECO:0000256" key="1">
    <source>
        <dbReference type="SAM" id="Phobius"/>
    </source>
</evidence>
<feature type="transmembrane region" description="Helical" evidence="1">
    <location>
        <begin position="97"/>
        <end position="115"/>
    </location>
</feature>
<evidence type="ECO:0000313" key="2">
    <source>
        <dbReference type="EMBL" id="GAA4324599.1"/>
    </source>
</evidence>
<evidence type="ECO:0000313" key="3">
    <source>
        <dbReference type="Proteomes" id="UP001501725"/>
    </source>
</evidence>
<protein>
    <recommendedName>
        <fullName evidence="4">DUF983 domain-containing protein</fullName>
    </recommendedName>
</protein>
<dbReference type="Proteomes" id="UP001501725">
    <property type="component" value="Unassembled WGS sequence"/>
</dbReference>
<dbReference type="RefSeq" id="WP_345254236.1">
    <property type="nucleotide sequence ID" value="NZ_BAABGY010000005.1"/>
</dbReference>
<keyword evidence="3" id="KW-1185">Reference proteome</keyword>
<gene>
    <name evidence="2" type="ORF">GCM10023184_12050</name>
</gene>
<sequence length="153" mass="17997">MCAYRQDEKPNLILSILNNKCTRCRRGDLFVHKGAFRIKGLMKMHDQCPVCGQPLDMEPGFYYGTIMISYAIAVLFSVVTFILWYLIVGMSLQDSRFFWWIGVNAVLLGILQPPLMRISRTAWLAFFVRYSPNWHKGDIVQRYNYNKDQMNNW</sequence>
<keyword evidence="1" id="KW-1133">Transmembrane helix</keyword>
<name>A0ABP8GID1_9BACT</name>
<keyword evidence="1" id="KW-0472">Membrane</keyword>